<protein>
    <submittedName>
        <fullName evidence="1">Uncharacterized protein</fullName>
    </submittedName>
</protein>
<evidence type="ECO:0000313" key="2">
    <source>
        <dbReference type="Proteomes" id="UP001589575"/>
    </source>
</evidence>
<reference evidence="1 2" key="1">
    <citation type="submission" date="2024-09" db="EMBL/GenBank/DDBJ databases">
        <authorList>
            <person name="Sun Q."/>
            <person name="Mori K."/>
        </authorList>
    </citation>
    <scope>NUCLEOTIDE SEQUENCE [LARGE SCALE GENOMIC DNA]</scope>
    <source>
        <strain evidence="1 2">CCM 7609</strain>
    </source>
</reference>
<gene>
    <name evidence="1" type="ORF">ACFFX0_20125</name>
</gene>
<organism evidence="1 2">
    <name type="scientific">Citricoccus parietis</name>
    <dbReference type="NCBI Taxonomy" id="592307"/>
    <lineage>
        <taxon>Bacteria</taxon>
        <taxon>Bacillati</taxon>
        <taxon>Actinomycetota</taxon>
        <taxon>Actinomycetes</taxon>
        <taxon>Micrococcales</taxon>
        <taxon>Micrococcaceae</taxon>
        <taxon>Citricoccus</taxon>
    </lineage>
</organism>
<dbReference type="EMBL" id="JBHMFI010000001">
    <property type="protein sequence ID" value="MFB9073379.1"/>
    <property type="molecule type" value="Genomic_DNA"/>
</dbReference>
<name>A0ABV5G379_9MICC</name>
<evidence type="ECO:0000313" key="1">
    <source>
        <dbReference type="EMBL" id="MFB9073379.1"/>
    </source>
</evidence>
<comment type="caution">
    <text evidence="1">The sequence shown here is derived from an EMBL/GenBank/DDBJ whole genome shotgun (WGS) entry which is preliminary data.</text>
</comment>
<proteinExistence type="predicted"/>
<sequence length="42" mass="4416">MSRCRPSRKSSRAAAAVVHRLSIPSKERAPGRCPGGIAAAKK</sequence>
<keyword evidence="2" id="KW-1185">Reference proteome</keyword>
<dbReference type="Proteomes" id="UP001589575">
    <property type="component" value="Unassembled WGS sequence"/>
</dbReference>
<accession>A0ABV5G379</accession>